<proteinExistence type="inferred from homology"/>
<keyword evidence="1 5" id="KW-0963">Cytoplasm</keyword>
<dbReference type="InterPro" id="IPR015221">
    <property type="entry name" value="Urm1"/>
</dbReference>
<protein>
    <recommendedName>
        <fullName evidence="5">Ubiquitin-related modifier 1 homolog</fullName>
    </recommendedName>
</protein>
<dbReference type="GO" id="GO:0032447">
    <property type="term" value="P:protein urmylation"/>
    <property type="evidence" value="ECO:0007669"/>
    <property type="project" value="UniProtKB-UniRule"/>
</dbReference>
<evidence type="ECO:0000313" key="8">
    <source>
        <dbReference type="Proteomes" id="UP000515908"/>
    </source>
</evidence>
<keyword evidence="4 5" id="KW-0833">Ubl conjugation pathway</keyword>
<dbReference type="UniPathway" id="UPA00988"/>
<feature type="cross-link" description="Glycyl lysine isopeptide (Gly-Lys) (interchain with K-? in acceptor proteins)" evidence="5">
    <location>
        <position position="104"/>
    </location>
</feature>
<organism evidence="7 8">
    <name type="scientific">Angomonas deanei</name>
    <dbReference type="NCBI Taxonomy" id="59799"/>
    <lineage>
        <taxon>Eukaryota</taxon>
        <taxon>Discoba</taxon>
        <taxon>Euglenozoa</taxon>
        <taxon>Kinetoplastea</taxon>
        <taxon>Metakinetoplastina</taxon>
        <taxon>Trypanosomatida</taxon>
        <taxon>Trypanosomatidae</taxon>
        <taxon>Strigomonadinae</taxon>
        <taxon>Angomonas</taxon>
    </lineage>
</organism>
<keyword evidence="2 5" id="KW-1017">Isopeptide bond</keyword>
<comment type="similarity">
    <text evidence="5 6">Belongs to the URM1 family.</text>
</comment>
<dbReference type="InterPro" id="IPR012675">
    <property type="entry name" value="Beta-grasp_dom_sf"/>
</dbReference>
<evidence type="ECO:0000256" key="4">
    <source>
        <dbReference type="ARBA" id="ARBA00022786"/>
    </source>
</evidence>
<dbReference type="Proteomes" id="UP000515908">
    <property type="component" value="Chromosome 02"/>
</dbReference>
<dbReference type="InterPro" id="IPR016155">
    <property type="entry name" value="Mopterin_synth/thiamin_S_b"/>
</dbReference>
<evidence type="ECO:0000313" key="7">
    <source>
        <dbReference type="EMBL" id="CAD2213716.1"/>
    </source>
</evidence>
<accession>S9WSX1</accession>
<keyword evidence="8" id="KW-1185">Reference proteome</keyword>
<comment type="subcellular location">
    <subcellularLocation>
        <location evidence="5 6">Cytoplasm</location>
    </subcellularLocation>
</comment>
<dbReference type="GO" id="GO:0034227">
    <property type="term" value="P:tRNA thio-modification"/>
    <property type="evidence" value="ECO:0007669"/>
    <property type="project" value="UniProtKB-UniRule"/>
</dbReference>
<name>S9WSX1_9TRYP</name>
<dbReference type="SUPFAM" id="SSF54285">
    <property type="entry name" value="MoaD/ThiS"/>
    <property type="match status" value="1"/>
</dbReference>
<dbReference type="AlphaFoldDB" id="S9WSX1"/>
<gene>
    <name evidence="7" type="ORF">ADEAN_000115900</name>
</gene>
<evidence type="ECO:0000256" key="6">
    <source>
        <dbReference type="RuleBase" id="RU361182"/>
    </source>
</evidence>
<keyword evidence="3 5" id="KW-0819">tRNA processing</keyword>
<dbReference type="VEuPathDB" id="TriTrypDB:ADEAN_000115900"/>
<comment type="pathway">
    <text evidence="5 6">tRNA modification; 5-methoxycarbonylmethyl-2-thiouridine-tRNA biosynthesis.</text>
</comment>
<dbReference type="HAMAP" id="MF_03048">
    <property type="entry name" value="Urm1"/>
    <property type="match status" value="1"/>
</dbReference>
<dbReference type="GO" id="GO:0002098">
    <property type="term" value="P:tRNA wobble uridine modification"/>
    <property type="evidence" value="ECO:0007669"/>
    <property type="project" value="UniProtKB-UniRule"/>
</dbReference>
<evidence type="ECO:0000256" key="2">
    <source>
        <dbReference type="ARBA" id="ARBA00022499"/>
    </source>
</evidence>
<dbReference type="Pfam" id="PF09138">
    <property type="entry name" value="Urm1"/>
    <property type="match status" value="1"/>
</dbReference>
<dbReference type="GO" id="GO:0005829">
    <property type="term" value="C:cytosol"/>
    <property type="evidence" value="ECO:0007669"/>
    <property type="project" value="UniProtKB-UniRule"/>
</dbReference>
<dbReference type="CDD" id="cd01764">
    <property type="entry name" value="Ubl_Urm1"/>
    <property type="match status" value="1"/>
</dbReference>
<dbReference type="PANTHER" id="PTHR14986">
    <property type="entry name" value="RURM1 PROTEIN"/>
    <property type="match status" value="1"/>
</dbReference>
<sequence length="104" mass="11406">MTDTFACITIGLSGGCELLFNHQHEIKIENAVPKNSTLQDLVSFLDENHYIKERKELFLDAAGAYVRPGVLVLINNCDSEVYGGASYGLQEGDEIEFISTLHGG</sequence>
<evidence type="ECO:0000256" key="3">
    <source>
        <dbReference type="ARBA" id="ARBA00022694"/>
    </source>
</evidence>
<dbReference type="EMBL" id="LR877146">
    <property type="protein sequence ID" value="CAD2213716.1"/>
    <property type="molecule type" value="Genomic_DNA"/>
</dbReference>
<feature type="modified residue" description="1-thioglycine" evidence="5">
    <location>
        <position position="104"/>
    </location>
</feature>
<dbReference type="Gene3D" id="3.10.20.30">
    <property type="match status" value="1"/>
</dbReference>
<comment type="function">
    <text evidence="5">Acts as a sulfur carrier required for 2-thiolation of mcm(5)S(2)U at tRNA wobble positions of cytosolic tRNA(Lys), tRNA(Glu) and tRNA(Gln). Serves as sulfur donor in tRNA 2-thiolation reaction by being thiocarboxylated (-COSH) at its C-terminus by the MOCS3/UBA4 homolog. The sulfur is then transferred to tRNA to form 2-thiolation of mcm(5)S(2)U. Also acts as a ubiquitin-like protein (UBL) that is covalently conjugated via an isopeptide bond to lysine residues of target proteins. The thiocarboxylated form serves as substrate for conjugation and oxidative stress specifically induces the formation of UBL-protein conjugates.</text>
</comment>
<evidence type="ECO:0000256" key="1">
    <source>
        <dbReference type="ARBA" id="ARBA00022490"/>
    </source>
</evidence>
<evidence type="ECO:0000256" key="5">
    <source>
        <dbReference type="HAMAP-Rule" id="MF_03048"/>
    </source>
</evidence>
<comment type="PTM">
    <text evidence="5">C-terminal thiocarboxylation occurs in 2 steps, it is first acyl-adenylated (-COAMP) via the hesA/moeB/thiF part of the MOCS3/UBA4 homolog, then thiocarboxylated (-COSH) via the rhodanese domain of the MOCS3/UBA4 homolog.</text>
</comment>
<dbReference type="OrthoDB" id="10248987at2759"/>
<reference evidence="7 8" key="1">
    <citation type="submission" date="2020-08" db="EMBL/GenBank/DDBJ databases">
        <authorList>
            <person name="Newling K."/>
            <person name="Davey J."/>
            <person name="Forrester S."/>
        </authorList>
    </citation>
    <scope>NUCLEOTIDE SEQUENCE [LARGE SCALE GENOMIC DNA]</scope>
    <source>
        <strain evidence="8">Crithidia deanei Carvalho (ATCC PRA-265)</strain>
    </source>
</reference>
<dbReference type="PIRSF" id="PIRSF037379">
    <property type="entry name" value="Ubiquitin-related_modifier_1"/>
    <property type="match status" value="1"/>
</dbReference>